<keyword evidence="7" id="KW-1185">Reference proteome</keyword>
<organism evidence="6 7">
    <name type="scientific">Pyxidicoccus fallax</name>
    <dbReference type="NCBI Taxonomy" id="394095"/>
    <lineage>
        <taxon>Bacteria</taxon>
        <taxon>Pseudomonadati</taxon>
        <taxon>Myxococcota</taxon>
        <taxon>Myxococcia</taxon>
        <taxon>Myxococcales</taxon>
        <taxon>Cystobacterineae</taxon>
        <taxon>Myxococcaceae</taxon>
        <taxon>Pyxidicoccus</taxon>
    </lineage>
</organism>
<dbReference type="InterPro" id="IPR002355">
    <property type="entry name" value="Cu_oxidase_Cu_BS"/>
</dbReference>
<reference evidence="6 7" key="1">
    <citation type="submission" date="2020-04" db="EMBL/GenBank/DDBJ databases">
        <title>Draft genome of Pyxidicoccus fallax type strain.</title>
        <authorList>
            <person name="Whitworth D.E."/>
        </authorList>
    </citation>
    <scope>NUCLEOTIDE SEQUENCE [LARGE SCALE GENOMIC DNA]</scope>
    <source>
        <strain evidence="6 7">DSM 14698</strain>
    </source>
</reference>
<dbReference type="EMBL" id="JABBJJ010000152">
    <property type="protein sequence ID" value="NMO18737.1"/>
    <property type="molecule type" value="Genomic_DNA"/>
</dbReference>
<keyword evidence="1" id="KW-0479">Metal-binding</keyword>
<evidence type="ECO:0000313" key="7">
    <source>
        <dbReference type="Proteomes" id="UP000518300"/>
    </source>
</evidence>
<gene>
    <name evidence="6" type="ORF">HG543_28305</name>
</gene>
<dbReference type="CDD" id="cd13900">
    <property type="entry name" value="CuRO_3_Tth-MCO_like"/>
    <property type="match status" value="1"/>
</dbReference>
<keyword evidence="2" id="KW-0560">Oxidoreductase</keyword>
<dbReference type="GO" id="GO:0016491">
    <property type="term" value="F:oxidoreductase activity"/>
    <property type="evidence" value="ECO:0007669"/>
    <property type="project" value="UniProtKB-KW"/>
</dbReference>
<dbReference type="InterPro" id="IPR008972">
    <property type="entry name" value="Cupredoxin"/>
</dbReference>
<feature type="region of interest" description="Disordered" evidence="3">
    <location>
        <begin position="97"/>
        <end position="131"/>
    </location>
</feature>
<dbReference type="Proteomes" id="UP000518300">
    <property type="component" value="Unassembled WGS sequence"/>
</dbReference>
<proteinExistence type="predicted"/>
<dbReference type="InterPro" id="IPR011706">
    <property type="entry name" value="Cu-oxidase_C"/>
</dbReference>
<evidence type="ECO:0000313" key="6">
    <source>
        <dbReference type="EMBL" id="NMO18737.1"/>
    </source>
</evidence>
<feature type="region of interest" description="Disordered" evidence="3">
    <location>
        <begin position="1"/>
        <end position="33"/>
    </location>
</feature>
<evidence type="ECO:0000256" key="1">
    <source>
        <dbReference type="ARBA" id="ARBA00022723"/>
    </source>
</evidence>
<dbReference type="AlphaFoldDB" id="A0A848LLN6"/>
<evidence type="ECO:0000256" key="3">
    <source>
        <dbReference type="SAM" id="MobiDB-lite"/>
    </source>
</evidence>
<feature type="domain" description="Plastocyanin-like" evidence="5">
    <location>
        <begin position="123"/>
        <end position="192"/>
    </location>
</feature>
<dbReference type="PANTHER" id="PTHR11709">
    <property type="entry name" value="MULTI-COPPER OXIDASE"/>
    <property type="match status" value="1"/>
</dbReference>
<protein>
    <submittedName>
        <fullName evidence="6">Multicopper oxidase domain-containing protein</fullName>
    </submittedName>
</protein>
<comment type="caution">
    <text evidence="6">The sequence shown here is derived from an EMBL/GenBank/DDBJ whole genome shotgun (WGS) entry which is preliminary data.</text>
</comment>
<dbReference type="GO" id="GO:0005507">
    <property type="term" value="F:copper ion binding"/>
    <property type="evidence" value="ECO:0007669"/>
    <property type="project" value="InterPro"/>
</dbReference>
<evidence type="ECO:0000259" key="5">
    <source>
        <dbReference type="Pfam" id="PF07732"/>
    </source>
</evidence>
<dbReference type="Pfam" id="PF07731">
    <property type="entry name" value="Cu-oxidase_2"/>
    <property type="match status" value="1"/>
</dbReference>
<dbReference type="CDD" id="cd13853">
    <property type="entry name" value="CuRO_1_Tth-MCO_like"/>
    <property type="match status" value="1"/>
</dbReference>
<feature type="compositionally biased region" description="Basic and acidic residues" evidence="3">
    <location>
        <begin position="97"/>
        <end position="108"/>
    </location>
</feature>
<sequence length="519" mass="58286">MAFQEMTETDVAEPRRRERHDEETRRHGPDRRVNRDHFLELDLAYATHKIRRVTPDGAPPEYDVVKLRSYNGKLGGPTIEAEPGDTLYIKLDNQLPREPEADSAHDPHPGPGHGNAPHGFNTSNLHFHGLHVSPTGNSDNVLIELPPKHSFPYEVKIPYDHPAGTYWYHAHKHGSATLHLASGMAGALIIRGDIDRVPAIKDACERIILFQQIPYTLTDDPTAPGQKANMVESYSLFGPGVWQSLGRRFTLNGEVEPTYELNPGEVQRWRFIHGGIREGLKLRLVRREGNVETPLSQFQIAHDGITTGRIDEVTETEMFPGYRVDVMVRATDDDGRPLNPGTYYLVDALATGPAHTLARVCVKGKPVRMALPKAEQLAPLAPFKGIGNSEVTGQQEVIFSIDTSVTPPRFLVNGKPFDPHHVRQVLLGDVEEWKVGSLNFNHPFHIHVNPFQVKLQDGRLIWKDTLMVMAGQTFRLRTRYERYIGKFMMHCHIAEHGDLGMAELVEVLAPYPGHTHGPH</sequence>
<dbReference type="InterPro" id="IPR011707">
    <property type="entry name" value="Cu-oxidase-like_N"/>
</dbReference>
<dbReference type="SUPFAM" id="SSF49503">
    <property type="entry name" value="Cupredoxins"/>
    <property type="match status" value="3"/>
</dbReference>
<dbReference type="PROSITE" id="PS00080">
    <property type="entry name" value="MULTICOPPER_OXIDASE2"/>
    <property type="match status" value="1"/>
</dbReference>
<evidence type="ECO:0000259" key="4">
    <source>
        <dbReference type="Pfam" id="PF07731"/>
    </source>
</evidence>
<evidence type="ECO:0000256" key="2">
    <source>
        <dbReference type="ARBA" id="ARBA00023002"/>
    </source>
</evidence>
<dbReference type="Gene3D" id="2.60.40.420">
    <property type="entry name" value="Cupredoxins - blue copper proteins"/>
    <property type="match status" value="3"/>
</dbReference>
<dbReference type="RefSeq" id="WP_169348002.1">
    <property type="nucleotide sequence ID" value="NZ_JABBJJ010000152.1"/>
</dbReference>
<dbReference type="PANTHER" id="PTHR11709:SF518">
    <property type="entry name" value="MULTICOPPER OXIDASE"/>
    <property type="match status" value="1"/>
</dbReference>
<dbReference type="InterPro" id="IPR045087">
    <property type="entry name" value="Cu-oxidase_fam"/>
</dbReference>
<feature type="domain" description="Plastocyanin-like" evidence="4">
    <location>
        <begin position="394"/>
        <end position="505"/>
    </location>
</feature>
<accession>A0A848LLN6</accession>
<feature type="compositionally biased region" description="Basic and acidic residues" evidence="3">
    <location>
        <begin position="12"/>
        <end position="33"/>
    </location>
</feature>
<name>A0A848LLN6_9BACT</name>
<dbReference type="Pfam" id="PF07732">
    <property type="entry name" value="Cu-oxidase_3"/>
    <property type="match status" value="1"/>
</dbReference>